<dbReference type="PANTHER" id="PTHR40640:SF1">
    <property type="entry name" value="ANCHORED GLYCOPROTEIN, PUTATIVE (AFU_ORTHOLOGUE AFUA_8G04860)-RELATED"/>
    <property type="match status" value="1"/>
</dbReference>
<dbReference type="Proteomes" id="UP001150904">
    <property type="component" value="Unassembled WGS sequence"/>
</dbReference>
<sequence>MHFSALLVPVLAAVAAAESTTVIEYFAATSTVSGLSVSFTSYSSLAGTVLGSDAAGTTYRVGCMSDAPKSDCSIDHPFTMVAGENTLSYSKALTAELGGYTGLIGEDVQCSFTHSTESAACTFTMDVTVSSDDVTTSTQTTTTISYPEKSVTYDKLTVAATTTGSSDASATGASSTDAAAGHKPRATAVPLGAAAAIAVAALF</sequence>
<accession>A0A9W9JLC1</accession>
<evidence type="ECO:0000256" key="1">
    <source>
        <dbReference type="SAM" id="SignalP"/>
    </source>
</evidence>
<comment type="caution">
    <text evidence="2">The sequence shown here is derived from an EMBL/GenBank/DDBJ whole genome shotgun (WGS) entry which is preliminary data.</text>
</comment>
<organism evidence="2 3">
    <name type="scientific">Penicillium cinerascens</name>
    <dbReference type="NCBI Taxonomy" id="70096"/>
    <lineage>
        <taxon>Eukaryota</taxon>
        <taxon>Fungi</taxon>
        <taxon>Dikarya</taxon>
        <taxon>Ascomycota</taxon>
        <taxon>Pezizomycotina</taxon>
        <taxon>Eurotiomycetes</taxon>
        <taxon>Eurotiomycetidae</taxon>
        <taxon>Eurotiales</taxon>
        <taxon>Aspergillaceae</taxon>
        <taxon>Penicillium</taxon>
    </lineage>
</organism>
<dbReference type="RefSeq" id="XP_058306867.1">
    <property type="nucleotide sequence ID" value="XM_058454618.1"/>
</dbReference>
<dbReference type="EMBL" id="JAPQKR010000014">
    <property type="protein sequence ID" value="KAJ5198439.1"/>
    <property type="molecule type" value="Genomic_DNA"/>
</dbReference>
<keyword evidence="1" id="KW-0732">Signal</keyword>
<dbReference type="PANTHER" id="PTHR40640">
    <property type="entry name" value="ANCHORED GLYCOPROTEIN, PUTATIVE (AFU_ORTHOLOGUE AFUA_8G04860)-RELATED"/>
    <property type="match status" value="1"/>
</dbReference>
<keyword evidence="3" id="KW-1185">Reference proteome</keyword>
<dbReference type="OrthoDB" id="4991875at2759"/>
<dbReference type="AlphaFoldDB" id="A0A9W9JLC1"/>
<evidence type="ECO:0000313" key="2">
    <source>
        <dbReference type="EMBL" id="KAJ5198439.1"/>
    </source>
</evidence>
<name>A0A9W9JLC1_9EURO</name>
<gene>
    <name evidence="2" type="ORF">N7498_007556</name>
</gene>
<reference evidence="2" key="1">
    <citation type="submission" date="2022-12" db="EMBL/GenBank/DDBJ databases">
        <authorList>
            <person name="Petersen C."/>
        </authorList>
    </citation>
    <scope>NUCLEOTIDE SEQUENCE</scope>
    <source>
        <strain evidence="2">IBT 15544</strain>
    </source>
</reference>
<protein>
    <submittedName>
        <fullName evidence="2">Uncharacterized protein</fullName>
    </submittedName>
</protein>
<feature type="chain" id="PRO_5040882703" evidence="1">
    <location>
        <begin position="18"/>
        <end position="203"/>
    </location>
</feature>
<evidence type="ECO:0000313" key="3">
    <source>
        <dbReference type="Proteomes" id="UP001150904"/>
    </source>
</evidence>
<dbReference type="GeneID" id="83181919"/>
<proteinExistence type="predicted"/>
<feature type="signal peptide" evidence="1">
    <location>
        <begin position="1"/>
        <end position="17"/>
    </location>
</feature>
<reference evidence="2" key="2">
    <citation type="journal article" date="2023" name="IMA Fungus">
        <title>Comparative genomic study of the Penicillium genus elucidates a diverse pangenome and 15 lateral gene transfer events.</title>
        <authorList>
            <person name="Petersen C."/>
            <person name="Sorensen T."/>
            <person name="Nielsen M.R."/>
            <person name="Sondergaard T.E."/>
            <person name="Sorensen J.L."/>
            <person name="Fitzpatrick D.A."/>
            <person name="Frisvad J.C."/>
            <person name="Nielsen K.L."/>
        </authorList>
    </citation>
    <scope>NUCLEOTIDE SEQUENCE</scope>
    <source>
        <strain evidence="2">IBT 15544</strain>
    </source>
</reference>